<dbReference type="Pfam" id="PF00930">
    <property type="entry name" value="DPPIV_N"/>
    <property type="match status" value="1"/>
</dbReference>
<feature type="domain" description="Dipeptidylpeptidase IV N-terminal" evidence="1">
    <location>
        <begin position="316"/>
        <end position="411"/>
    </location>
</feature>
<dbReference type="OrthoDB" id="626010at2"/>
<dbReference type="Gene3D" id="2.120.10.30">
    <property type="entry name" value="TolB, C-terminal domain"/>
    <property type="match status" value="1"/>
</dbReference>
<dbReference type="InterPro" id="IPR011042">
    <property type="entry name" value="6-blade_b-propeller_TolB-like"/>
</dbReference>
<reference evidence="3" key="1">
    <citation type="submission" date="2017-09" db="EMBL/GenBank/DDBJ databases">
        <authorList>
            <person name="Varghese N."/>
            <person name="Submissions S."/>
        </authorList>
    </citation>
    <scope>NUCLEOTIDE SEQUENCE [LARGE SCALE GENOMIC DNA]</scope>
    <source>
        <strain evidence="3">CGMCC 1.12803</strain>
    </source>
</reference>
<evidence type="ECO:0000313" key="3">
    <source>
        <dbReference type="Proteomes" id="UP000219281"/>
    </source>
</evidence>
<accession>A0A285ZXW7</accession>
<dbReference type="Pfam" id="PF12566">
    <property type="entry name" value="DUF3748"/>
    <property type="match status" value="1"/>
</dbReference>
<organism evidence="2 3">
    <name type="scientific">Pedobacter xixiisoli</name>
    <dbReference type="NCBI Taxonomy" id="1476464"/>
    <lineage>
        <taxon>Bacteria</taxon>
        <taxon>Pseudomonadati</taxon>
        <taxon>Bacteroidota</taxon>
        <taxon>Sphingobacteriia</taxon>
        <taxon>Sphingobacteriales</taxon>
        <taxon>Sphingobacteriaceae</taxon>
        <taxon>Pedobacter</taxon>
    </lineage>
</organism>
<dbReference type="RefSeq" id="WP_097130688.1">
    <property type="nucleotide sequence ID" value="NZ_OCMT01000002.1"/>
</dbReference>
<dbReference type="EMBL" id="OCMT01000002">
    <property type="protein sequence ID" value="SOD14485.1"/>
    <property type="molecule type" value="Genomic_DNA"/>
</dbReference>
<gene>
    <name evidence="2" type="ORF">SAMN06297358_1598</name>
</gene>
<sequence>MFNKKEIQLTYSEIGHTLNTSQVFSKDNEWIVFDGRNNDGDIKITGSIGIVNVNTGDEKTIYIVPNQTLYGPGVGAASFSPIENKVIFIHGIRNADANKPYDFTRRTGIAVAIDKYQQPIFMDARNIEPPFVAGALRGGTHAHSWSGDGQMLSFTYNDDLIARLAKTNSQFKDLRTIGIMFPRKVLVANTTDPENNNGEMFSILAATVTENPELGGDEIDKAFDECWIGKNGYIKLDGNRQQKAIAYQGDVRSANGDTITEVFIADIPDNISSINFDIAIAGKENERPAVPKEINQRRVTYSRLGVKGPRHWLRSSPDGSQIYFLSEDENGWIQVYSVSPNGGLVKQITQNAFSITSPINISPDGQYLSYLAEQSVFITEISTGNAHCLTCRHESPEHLTGAVLWSNNGKILAFNKYVKSSKGIFLQIFLLQS</sequence>
<evidence type="ECO:0000313" key="2">
    <source>
        <dbReference type="EMBL" id="SOD14485.1"/>
    </source>
</evidence>
<dbReference type="SUPFAM" id="SSF82171">
    <property type="entry name" value="DPP6 N-terminal domain-like"/>
    <property type="match status" value="1"/>
</dbReference>
<proteinExistence type="predicted"/>
<keyword evidence="3" id="KW-1185">Reference proteome</keyword>
<dbReference type="InterPro" id="IPR022223">
    <property type="entry name" value="DUF3748"/>
</dbReference>
<name>A0A285ZXW7_9SPHI</name>
<dbReference type="Proteomes" id="UP000219281">
    <property type="component" value="Unassembled WGS sequence"/>
</dbReference>
<protein>
    <submittedName>
        <fullName evidence="2">Dipeptidyl peptidase IV (DPP IV) N-terminal region</fullName>
    </submittedName>
</protein>
<evidence type="ECO:0000259" key="1">
    <source>
        <dbReference type="Pfam" id="PF00930"/>
    </source>
</evidence>
<dbReference type="AlphaFoldDB" id="A0A285ZXW7"/>
<dbReference type="GO" id="GO:0006508">
    <property type="term" value="P:proteolysis"/>
    <property type="evidence" value="ECO:0007669"/>
    <property type="project" value="InterPro"/>
</dbReference>
<dbReference type="InterPro" id="IPR002469">
    <property type="entry name" value="Peptidase_S9B_N"/>
</dbReference>